<proteinExistence type="predicted"/>
<feature type="compositionally biased region" description="Acidic residues" evidence="1">
    <location>
        <begin position="324"/>
        <end position="341"/>
    </location>
</feature>
<evidence type="ECO:0000256" key="1">
    <source>
        <dbReference type="SAM" id="MobiDB-lite"/>
    </source>
</evidence>
<protein>
    <submittedName>
        <fullName evidence="2">Uncharacterized protein</fullName>
    </submittedName>
</protein>
<comment type="caution">
    <text evidence="2">The sequence shown here is derived from an EMBL/GenBank/DDBJ whole genome shotgun (WGS) entry which is preliminary data.</text>
</comment>
<feature type="region of interest" description="Disordered" evidence="1">
    <location>
        <begin position="313"/>
        <end position="343"/>
    </location>
</feature>
<accession>A0A397EXU6</accession>
<organism evidence="2 3">
    <name type="scientific">Aphanomyces astaci</name>
    <name type="common">Crayfish plague agent</name>
    <dbReference type="NCBI Taxonomy" id="112090"/>
    <lineage>
        <taxon>Eukaryota</taxon>
        <taxon>Sar</taxon>
        <taxon>Stramenopiles</taxon>
        <taxon>Oomycota</taxon>
        <taxon>Saprolegniomycetes</taxon>
        <taxon>Saprolegniales</taxon>
        <taxon>Verrucalvaceae</taxon>
        <taxon>Aphanomyces</taxon>
    </lineage>
</organism>
<feature type="region of interest" description="Disordered" evidence="1">
    <location>
        <begin position="431"/>
        <end position="460"/>
    </location>
</feature>
<dbReference type="Proteomes" id="UP000266196">
    <property type="component" value="Unassembled WGS sequence"/>
</dbReference>
<dbReference type="VEuPathDB" id="FungiDB:H257_03724"/>
<evidence type="ECO:0000313" key="2">
    <source>
        <dbReference type="EMBL" id="RHZ03623.1"/>
    </source>
</evidence>
<dbReference type="VEuPathDB" id="FungiDB:H257_03725"/>
<dbReference type="EMBL" id="QUTE01013881">
    <property type="protein sequence ID" value="RHZ03623.1"/>
    <property type="molecule type" value="Genomic_DNA"/>
</dbReference>
<name>A0A397EXU6_APHAT</name>
<reference evidence="2 3" key="1">
    <citation type="submission" date="2018-08" db="EMBL/GenBank/DDBJ databases">
        <title>Aphanomyces genome sequencing and annotation.</title>
        <authorList>
            <person name="Minardi D."/>
            <person name="Oidtmann B."/>
            <person name="Van Der Giezen M."/>
            <person name="Studholme D.J."/>
        </authorList>
    </citation>
    <scope>NUCLEOTIDE SEQUENCE [LARGE SCALE GENOMIC DNA]</scope>
    <source>
        <strain evidence="2 3">197901</strain>
    </source>
</reference>
<gene>
    <name evidence="2" type="ORF">DYB31_014075</name>
</gene>
<dbReference type="AlphaFoldDB" id="A0A397EXU6"/>
<evidence type="ECO:0000313" key="3">
    <source>
        <dbReference type="Proteomes" id="UP000266196"/>
    </source>
</evidence>
<sequence length="510" mass="55903">MPDPSPGQLPHQPRHDRHHKRPYCNRVRVSFVSQYCYEGGLVDDTKQLLTKFADAVETIYKWHFQQLLAARLVEGRFATATPLNLPRGAASAAKTCVPLARPPIVDVLVCVACADSINQDNPKASSIECTPAAAAVLLPPALVKVTVEPGIIRASSIAACVLQLSWPPPPPLTPKSTVRRLPLPQSDTSWSDRGIAAPIAGVGSAHGLRVCCGDVDLRGRPSRSPPHDMFVQQVVALAEVQALDEQPCVFVVLKMHERTIGLQTPREVVLGVVVESDPTPRTDLLDVHHDLIMLEFHHTVDFDMDESDLLFGNNEDSHSNDDDRTADEDGTASGSDLDDDIMQQLPSRPTVKPMAGLAIPTGPAVHTTAPALMRSRSMPNTANFMSSNEQKWRVKYLSALKLPSTAVAVAVDEKTAALPSLSVLNNIPRHSKASSALSPSVRSVRPRKMSSEPIGIPAQQLSQSLSNVQHLDWRRLESSERYQRNLNQYELDDHRGNHEVRWTTSDEYDG</sequence>